<dbReference type="InterPro" id="IPR005818">
    <property type="entry name" value="Histone_H1/H5_H15"/>
</dbReference>
<reference evidence="7" key="1">
    <citation type="submission" date="2012-01" db="EMBL/GenBank/DDBJ databases">
        <title>The Genome Sequence of Oreochromis niloticus (Nile Tilapia).</title>
        <authorList>
            <consortium name="Broad Institute Genome Assembly Team"/>
            <consortium name="Broad Institute Sequencing Platform"/>
            <person name="Di Palma F."/>
            <person name="Johnson J."/>
            <person name="Lander E.S."/>
            <person name="Lindblad-Toh K."/>
        </authorList>
    </citation>
    <scope>NUCLEOTIDE SEQUENCE [LARGE SCALE GENOMIC DNA]</scope>
</reference>
<dbReference type="CDD" id="cd00073">
    <property type="entry name" value="H15"/>
    <property type="match status" value="1"/>
</dbReference>
<dbReference type="AlphaFoldDB" id="A0A669BNJ4"/>
<gene>
    <name evidence="6" type="primary">LOC100707790</name>
</gene>
<dbReference type="PANTHER" id="PTHR11467">
    <property type="entry name" value="HISTONE H1"/>
    <property type="match status" value="1"/>
</dbReference>
<dbReference type="GO" id="GO:0005634">
    <property type="term" value="C:nucleus"/>
    <property type="evidence" value="ECO:0007669"/>
    <property type="project" value="UniProtKB-SubCell"/>
</dbReference>
<keyword evidence="2" id="KW-0238">DNA-binding</keyword>
<dbReference type="PANTHER" id="PTHR11467:SF177">
    <property type="entry name" value="HISTONE H1, EARLY EMBRYONIC"/>
    <property type="match status" value="1"/>
</dbReference>
<keyword evidence="7" id="KW-1185">Reference proteome</keyword>
<evidence type="ECO:0000256" key="4">
    <source>
        <dbReference type="SAM" id="MobiDB-lite"/>
    </source>
</evidence>
<feature type="region of interest" description="Disordered" evidence="4">
    <location>
        <begin position="128"/>
        <end position="275"/>
    </location>
</feature>
<dbReference type="InParanoid" id="A0A669BNJ4"/>
<feature type="compositionally biased region" description="Basic residues" evidence="4">
    <location>
        <begin position="265"/>
        <end position="275"/>
    </location>
</feature>
<dbReference type="GO" id="GO:0030261">
    <property type="term" value="P:chromosome condensation"/>
    <property type="evidence" value="ECO:0007669"/>
    <property type="project" value="TreeGrafter"/>
</dbReference>
<dbReference type="OMA" id="KDAANEQ"/>
<dbReference type="Pfam" id="PF00538">
    <property type="entry name" value="Linker_histone"/>
    <property type="match status" value="1"/>
</dbReference>
<feature type="compositionally biased region" description="Basic residues" evidence="4">
    <location>
        <begin position="145"/>
        <end position="154"/>
    </location>
</feature>
<dbReference type="InterPro" id="IPR036388">
    <property type="entry name" value="WH-like_DNA-bd_sf"/>
</dbReference>
<dbReference type="GO" id="GO:0045910">
    <property type="term" value="P:negative regulation of DNA recombination"/>
    <property type="evidence" value="ECO:0007669"/>
    <property type="project" value="TreeGrafter"/>
</dbReference>
<evidence type="ECO:0000313" key="6">
    <source>
        <dbReference type="Ensembl" id="ENSONIP00000037314.1"/>
    </source>
</evidence>
<evidence type="ECO:0000259" key="5">
    <source>
        <dbReference type="PROSITE" id="PS51504"/>
    </source>
</evidence>
<evidence type="ECO:0000256" key="3">
    <source>
        <dbReference type="ARBA" id="ARBA00023242"/>
    </source>
</evidence>
<dbReference type="SUPFAM" id="SSF46785">
    <property type="entry name" value="Winged helix' DNA-binding domain"/>
    <property type="match status" value="1"/>
</dbReference>
<feature type="region of interest" description="Disordered" evidence="4">
    <location>
        <begin position="39"/>
        <end position="76"/>
    </location>
</feature>
<dbReference type="InterPro" id="IPR036390">
    <property type="entry name" value="WH_DNA-bd_sf"/>
</dbReference>
<evidence type="ECO:0000313" key="7">
    <source>
        <dbReference type="Proteomes" id="UP000005207"/>
    </source>
</evidence>
<name>A0A669BNJ4_ORENI</name>
<reference evidence="6" key="2">
    <citation type="submission" date="2025-08" db="UniProtKB">
        <authorList>
            <consortium name="Ensembl"/>
        </authorList>
    </citation>
    <scope>IDENTIFICATION</scope>
</reference>
<dbReference type="PROSITE" id="PS51504">
    <property type="entry name" value="H15"/>
    <property type="match status" value="1"/>
</dbReference>
<dbReference type="GO" id="GO:0006334">
    <property type="term" value="P:nucleosome assembly"/>
    <property type="evidence" value="ECO:0007669"/>
    <property type="project" value="InterPro"/>
</dbReference>
<dbReference type="Proteomes" id="UP000005207">
    <property type="component" value="Linkage group LG5"/>
</dbReference>
<protein>
    <recommendedName>
        <fullName evidence="5">H15 domain-containing protein</fullName>
    </recommendedName>
</protein>
<feature type="compositionally biased region" description="Basic and acidic residues" evidence="4">
    <location>
        <begin position="185"/>
        <end position="212"/>
    </location>
</feature>
<accession>A0A669BNJ4</accession>
<dbReference type="SMART" id="SM00526">
    <property type="entry name" value="H15"/>
    <property type="match status" value="1"/>
</dbReference>
<dbReference type="Ensembl" id="ENSONIT00000076389.1">
    <property type="protein sequence ID" value="ENSONIP00000037314.1"/>
    <property type="gene ID" value="ENSONIG00000039639.1"/>
</dbReference>
<organism evidence="6 7">
    <name type="scientific">Oreochromis niloticus</name>
    <name type="common">Nile tilapia</name>
    <name type="synonym">Tilapia nilotica</name>
    <dbReference type="NCBI Taxonomy" id="8128"/>
    <lineage>
        <taxon>Eukaryota</taxon>
        <taxon>Metazoa</taxon>
        <taxon>Chordata</taxon>
        <taxon>Craniata</taxon>
        <taxon>Vertebrata</taxon>
        <taxon>Euteleostomi</taxon>
        <taxon>Actinopterygii</taxon>
        <taxon>Neopterygii</taxon>
        <taxon>Teleostei</taxon>
        <taxon>Neoteleostei</taxon>
        <taxon>Acanthomorphata</taxon>
        <taxon>Ovalentaria</taxon>
        <taxon>Cichlomorphae</taxon>
        <taxon>Cichliformes</taxon>
        <taxon>Cichlidae</taxon>
        <taxon>African cichlids</taxon>
        <taxon>Pseudocrenilabrinae</taxon>
        <taxon>Oreochromini</taxon>
        <taxon>Oreochromis</taxon>
    </lineage>
</organism>
<proteinExistence type="predicted"/>
<reference evidence="6" key="3">
    <citation type="submission" date="2025-09" db="UniProtKB">
        <authorList>
            <consortium name="Ensembl"/>
        </authorList>
    </citation>
    <scope>IDENTIFICATION</scope>
</reference>
<sequence length="275" mass="28927">MSCSLLSVRCSCGRGPLLALPLCSTSLCKLPPQVNFSAMPPKRPPAHSTDPSESSTSEASVDEKPGKKSDAAPHPSTAIMVKEALQALDSRKGVSSQAILKYITEKYPSVDLARLKTLVRKNLKKGVENGTLVKPGNSSANTATRRFRLAPKTKPKAENAEPSVKKSPKAAKDGAKKPSKAGATKKKDAANGQTKSKEDSKPLRKSKDEEASTSKVAPAKKPKAKPTGDGEETAASTKTKAKKTKEAKPGKAKVAKADSTVASKSNRKRGTKSAD</sequence>
<feature type="compositionally biased region" description="Basic and acidic residues" evidence="4">
    <location>
        <begin position="61"/>
        <end position="71"/>
    </location>
</feature>
<dbReference type="GO" id="GO:0000786">
    <property type="term" value="C:nucleosome"/>
    <property type="evidence" value="ECO:0007669"/>
    <property type="project" value="InterPro"/>
</dbReference>
<dbReference type="GeneTree" id="ENSGT00940000170142"/>
<dbReference type="Gene3D" id="1.10.10.10">
    <property type="entry name" value="Winged helix-like DNA-binding domain superfamily/Winged helix DNA-binding domain"/>
    <property type="match status" value="1"/>
</dbReference>
<comment type="subcellular location">
    <subcellularLocation>
        <location evidence="1">Nucleus</location>
    </subcellularLocation>
</comment>
<keyword evidence="3" id="KW-0539">Nucleus</keyword>
<dbReference type="GO" id="GO:0031492">
    <property type="term" value="F:nucleosomal DNA binding"/>
    <property type="evidence" value="ECO:0007669"/>
    <property type="project" value="TreeGrafter"/>
</dbReference>
<feature type="domain" description="H15" evidence="5">
    <location>
        <begin position="73"/>
        <end position="151"/>
    </location>
</feature>
<feature type="compositionally biased region" description="Polar residues" evidence="4">
    <location>
        <begin position="49"/>
        <end position="59"/>
    </location>
</feature>
<dbReference type="GO" id="GO:0003690">
    <property type="term" value="F:double-stranded DNA binding"/>
    <property type="evidence" value="ECO:0007669"/>
    <property type="project" value="TreeGrafter"/>
</dbReference>
<evidence type="ECO:0000256" key="1">
    <source>
        <dbReference type="ARBA" id="ARBA00004123"/>
    </source>
</evidence>
<evidence type="ECO:0000256" key="2">
    <source>
        <dbReference type="ARBA" id="ARBA00023125"/>
    </source>
</evidence>